<dbReference type="EMBL" id="JADIMD010000024">
    <property type="protein sequence ID" value="MBO8474026.1"/>
    <property type="molecule type" value="Genomic_DNA"/>
</dbReference>
<evidence type="ECO:0000256" key="7">
    <source>
        <dbReference type="ARBA" id="ARBA00022989"/>
    </source>
</evidence>
<comment type="catalytic activity">
    <reaction evidence="9">
        <text>Release of signal peptides from bacterial membrane prolipoproteins. Hydrolyzes -Xaa-Yaa-Zaa-|-(S,diacylglyceryl)Cys-, in which Xaa is hydrophobic (preferably Leu), and Yaa (Ala or Ser) and Zaa (Gly or Ala) have small, neutral side chains.</text>
        <dbReference type="EC" id="3.4.23.36"/>
    </reaction>
</comment>
<keyword evidence="2 9" id="KW-1003">Cell membrane</keyword>
<feature type="transmembrane region" description="Helical" evidence="9">
    <location>
        <begin position="67"/>
        <end position="85"/>
    </location>
</feature>
<evidence type="ECO:0000313" key="11">
    <source>
        <dbReference type="EMBL" id="MBO8474026.1"/>
    </source>
</evidence>
<keyword evidence="8 9" id="KW-0472">Membrane</keyword>
<evidence type="ECO:0000256" key="6">
    <source>
        <dbReference type="ARBA" id="ARBA00022801"/>
    </source>
</evidence>
<name>A0A9D9ILR7_9BACT</name>
<comment type="caution">
    <text evidence="9">Lacks conserved residue(s) required for the propagation of feature annotation.</text>
</comment>
<comment type="pathway">
    <text evidence="9">Protein modification; lipoprotein biosynthesis (signal peptide cleavage).</text>
</comment>
<dbReference type="GO" id="GO:0005886">
    <property type="term" value="C:plasma membrane"/>
    <property type="evidence" value="ECO:0007669"/>
    <property type="project" value="UniProtKB-SubCell"/>
</dbReference>
<feature type="active site" evidence="9">
    <location>
        <position position="181"/>
    </location>
</feature>
<evidence type="ECO:0000256" key="9">
    <source>
        <dbReference type="HAMAP-Rule" id="MF_00161"/>
    </source>
</evidence>
<dbReference type="NCBIfam" id="NF011369">
    <property type="entry name" value="PRK14788.1"/>
    <property type="match status" value="1"/>
</dbReference>
<dbReference type="GO" id="GO:0004190">
    <property type="term" value="F:aspartic-type endopeptidase activity"/>
    <property type="evidence" value="ECO:0007669"/>
    <property type="project" value="UniProtKB-UniRule"/>
</dbReference>
<sequence length="221" mass="24713">MKISKGKALLILGIVLVVIDQVIKVLVKTNMALGESFNVLGDWFRIYFIENEGMAFGMKFGGAVGKFLLSVLRIGLFAALVWWVSRLLKKADTPAGVVIGLTMIAAGAMGNIIDCFFYGLIFSESTPWEVAVLGGHYAPFMFGKVVDMFYFPIIDTTFPEWIPLIGGNPFRFFAPVFNFADSCVTCGALYLIAFQYKFFLVDDKKPLKEGDQKDKRREKQK</sequence>
<dbReference type="PRINTS" id="PR00781">
    <property type="entry name" value="LIPOSIGPTASE"/>
</dbReference>
<comment type="subcellular location">
    <subcellularLocation>
        <location evidence="9">Cell membrane</location>
        <topology evidence="9">Multi-pass membrane protein</topology>
    </subcellularLocation>
</comment>
<evidence type="ECO:0000256" key="3">
    <source>
        <dbReference type="ARBA" id="ARBA00022670"/>
    </source>
</evidence>
<feature type="active site" evidence="9">
    <location>
        <position position="147"/>
    </location>
</feature>
<dbReference type="GO" id="GO:0006508">
    <property type="term" value="P:proteolysis"/>
    <property type="evidence" value="ECO:0007669"/>
    <property type="project" value="UniProtKB-KW"/>
</dbReference>
<reference evidence="11" key="2">
    <citation type="journal article" date="2021" name="PeerJ">
        <title>Extensive microbial diversity within the chicken gut microbiome revealed by metagenomics and culture.</title>
        <authorList>
            <person name="Gilroy R."/>
            <person name="Ravi A."/>
            <person name="Getino M."/>
            <person name="Pursley I."/>
            <person name="Horton D.L."/>
            <person name="Alikhan N.F."/>
            <person name="Baker D."/>
            <person name="Gharbi K."/>
            <person name="Hall N."/>
            <person name="Watson M."/>
            <person name="Adriaenssens E.M."/>
            <person name="Foster-Nyarko E."/>
            <person name="Jarju S."/>
            <person name="Secka A."/>
            <person name="Antonio M."/>
            <person name="Oren A."/>
            <person name="Chaudhuri R.R."/>
            <person name="La Ragione R."/>
            <person name="Hildebrand F."/>
            <person name="Pallen M.J."/>
        </authorList>
    </citation>
    <scope>NUCLEOTIDE SEQUENCE</scope>
    <source>
        <strain evidence="11">B1-13419</strain>
    </source>
</reference>
<dbReference type="Proteomes" id="UP000823757">
    <property type="component" value="Unassembled WGS sequence"/>
</dbReference>
<dbReference type="PANTHER" id="PTHR33695:SF1">
    <property type="entry name" value="LIPOPROTEIN SIGNAL PEPTIDASE"/>
    <property type="match status" value="1"/>
</dbReference>
<dbReference type="PANTHER" id="PTHR33695">
    <property type="entry name" value="LIPOPROTEIN SIGNAL PEPTIDASE"/>
    <property type="match status" value="1"/>
</dbReference>
<evidence type="ECO:0000256" key="1">
    <source>
        <dbReference type="ARBA" id="ARBA00006139"/>
    </source>
</evidence>
<evidence type="ECO:0000256" key="4">
    <source>
        <dbReference type="ARBA" id="ARBA00022692"/>
    </source>
</evidence>
<comment type="caution">
    <text evidence="11">The sequence shown here is derived from an EMBL/GenBank/DDBJ whole genome shotgun (WGS) entry which is preliminary data.</text>
</comment>
<evidence type="ECO:0000256" key="2">
    <source>
        <dbReference type="ARBA" id="ARBA00022475"/>
    </source>
</evidence>
<gene>
    <name evidence="9" type="primary">lspA</name>
    <name evidence="11" type="ORF">IAB91_01880</name>
</gene>
<protein>
    <recommendedName>
        <fullName evidence="9">Lipoprotein signal peptidase</fullName>
        <ecNumber evidence="9">3.4.23.36</ecNumber>
    </recommendedName>
    <alternativeName>
        <fullName evidence="9">Prolipoprotein signal peptidase</fullName>
    </alternativeName>
    <alternativeName>
        <fullName evidence="9">Signal peptidase II</fullName>
        <shortName evidence="9">SPase II</shortName>
    </alternativeName>
</protein>
<keyword evidence="7 9" id="KW-1133">Transmembrane helix</keyword>
<dbReference type="HAMAP" id="MF_00161">
    <property type="entry name" value="LspA"/>
    <property type="match status" value="1"/>
</dbReference>
<comment type="similarity">
    <text evidence="1 9 10">Belongs to the peptidase A8 family.</text>
</comment>
<keyword evidence="3 9" id="KW-0645">Protease</keyword>
<evidence type="ECO:0000256" key="10">
    <source>
        <dbReference type="RuleBase" id="RU004181"/>
    </source>
</evidence>
<keyword evidence="4 9" id="KW-0812">Transmembrane</keyword>
<dbReference type="Pfam" id="PF01252">
    <property type="entry name" value="Peptidase_A8"/>
    <property type="match status" value="1"/>
</dbReference>
<organism evidence="11 12">
    <name type="scientific">Candidatus Cryptobacteroides faecigallinarum</name>
    <dbReference type="NCBI Taxonomy" id="2840763"/>
    <lineage>
        <taxon>Bacteria</taxon>
        <taxon>Pseudomonadati</taxon>
        <taxon>Bacteroidota</taxon>
        <taxon>Bacteroidia</taxon>
        <taxon>Bacteroidales</taxon>
        <taxon>Candidatus Cryptobacteroides</taxon>
    </lineage>
</organism>
<proteinExistence type="inferred from homology"/>
<keyword evidence="5 9" id="KW-0064">Aspartyl protease</keyword>
<evidence type="ECO:0000256" key="8">
    <source>
        <dbReference type="ARBA" id="ARBA00023136"/>
    </source>
</evidence>
<dbReference type="AlphaFoldDB" id="A0A9D9ILR7"/>
<keyword evidence="6 9" id="KW-0378">Hydrolase</keyword>
<evidence type="ECO:0000313" key="12">
    <source>
        <dbReference type="Proteomes" id="UP000823757"/>
    </source>
</evidence>
<dbReference type="InterPro" id="IPR001872">
    <property type="entry name" value="Peptidase_A8"/>
</dbReference>
<evidence type="ECO:0000256" key="5">
    <source>
        <dbReference type="ARBA" id="ARBA00022750"/>
    </source>
</evidence>
<accession>A0A9D9ILR7</accession>
<feature type="transmembrane region" description="Helical" evidence="9">
    <location>
        <begin position="172"/>
        <end position="194"/>
    </location>
</feature>
<dbReference type="EC" id="3.4.23.36" evidence="9"/>
<keyword evidence="11" id="KW-0449">Lipoprotein</keyword>
<reference evidence="11" key="1">
    <citation type="submission" date="2020-10" db="EMBL/GenBank/DDBJ databases">
        <authorList>
            <person name="Gilroy R."/>
        </authorList>
    </citation>
    <scope>NUCLEOTIDE SEQUENCE</scope>
    <source>
        <strain evidence="11">B1-13419</strain>
    </source>
</reference>
<feature type="transmembrane region" description="Helical" evidence="9">
    <location>
        <begin position="97"/>
        <end position="121"/>
    </location>
</feature>
<comment type="function">
    <text evidence="9">This protein specifically catalyzes the removal of signal peptides from prolipoproteins.</text>
</comment>